<sequence>MKKIYIFFLLLFMIFAAYQEKAISWEIVSHKQMSENAFSISQLTYFFKDKLGYNLASKQFEGPTHSEDKWTIEEFYTTQSKTALDWVLHGSGAEDEYLARKHLVHYYNNIRSVNHFYNPFWDNRGIYPYPDDGWGHDWNYQRGGLYDDLLELGIWRGKPLMEWAYNGCPETPPISEFTRSEDNYFSWVYARKYFYSALSGDSTEIDGVGGVEGKINMTEQERGRCFALLFRTLGQLVHLLQDTGMPEHTRNDAHPLSSVNGFELDATKHNFNSPDWVCVIPWQSLVKSDNPVLDFFDANRSGEGYSLVSSTGLAEFSTYNFLTKDSIADNLMYDYCAPDCEPYGHERHRFFTSPRINENLFTLEQGYRYDTYYYWSGQVIDPLAISGTQAFRLAKRRWYNNVLLMYGWRDYTTEDPRIWDGYLNVLIPKCIGYSAALLNYFFRGDMDIKKAKVRLGPGLTITGIDCEVRNATILNEQEQTIEPFESGTIDISCQYSLDGQEDPNYVVVNEVYTISDASDVINSEYVSISVTLPDDNIIPYGAKDLSFTLVFRGKLGNEEDAVAARRYLFSSRIAYTFQPGGSGNESNIFTIAPDGSDSKQITNSVYSDRSFYSSPSWSPDGAKLAFSKELCTDPDPTGECSGEYWSMNIDLIDLISATPYPGNKAITLHLPSDSGSWMIGPALWGASFSPDGNQLVAIATGYARWDGALVVFETATGDWSFINSWEYWKNKSVKNSPPVWSPKGDKIAYHVYEENVPDVGYVLRQDICLINPDGTEDQWLTYDNHNNAYPAWSPDGNWIIFVSDRDGEGYLDIWIMDSMGQNMQKVRDCGPDCYSPTFSPDGLKIAFKQGENIYTINLDGSDLTQVTFSGNYTGQPVWSPFIISNAASHICVGAPNMLWSDYCFSDRNELA</sequence>
<gene>
    <name evidence="2" type="ORF">PITCH_A510021</name>
</gene>
<protein>
    <submittedName>
        <fullName evidence="2">Uncharacterized protein</fullName>
    </submittedName>
</protein>
<dbReference type="PANTHER" id="PTHR36842">
    <property type="entry name" value="PROTEIN TOLB HOMOLOG"/>
    <property type="match status" value="1"/>
</dbReference>
<evidence type="ECO:0000313" key="2">
    <source>
        <dbReference type="EMBL" id="SPD75286.1"/>
    </source>
</evidence>
<dbReference type="AlphaFoldDB" id="A0A445N0L7"/>
<dbReference type="GO" id="GO:0016788">
    <property type="term" value="F:hydrolase activity, acting on ester bonds"/>
    <property type="evidence" value="ECO:0007669"/>
    <property type="project" value="InterPro"/>
</dbReference>
<reference evidence="2" key="1">
    <citation type="submission" date="2018-01" db="EMBL/GenBank/DDBJ databases">
        <authorList>
            <person name="Regsiter A."/>
            <person name="William W."/>
        </authorList>
    </citation>
    <scope>NUCLEOTIDE SEQUENCE</scope>
    <source>
        <strain evidence="2">TRIP AH-1</strain>
    </source>
</reference>
<dbReference type="SUPFAM" id="SSF69304">
    <property type="entry name" value="Tricorn protease N-terminal domain"/>
    <property type="match status" value="1"/>
</dbReference>
<organism evidence="2">
    <name type="scientific">uncultured Desulfobacterium sp</name>
    <dbReference type="NCBI Taxonomy" id="201089"/>
    <lineage>
        <taxon>Bacteria</taxon>
        <taxon>Pseudomonadati</taxon>
        <taxon>Thermodesulfobacteriota</taxon>
        <taxon>Desulfobacteria</taxon>
        <taxon>Desulfobacterales</taxon>
        <taxon>Desulfobacteriaceae</taxon>
        <taxon>Desulfobacterium</taxon>
        <taxon>environmental samples</taxon>
    </lineage>
</organism>
<name>A0A445N0L7_9BACT</name>
<dbReference type="EMBL" id="OJIN01000194">
    <property type="protein sequence ID" value="SPD75286.1"/>
    <property type="molecule type" value="Genomic_DNA"/>
</dbReference>
<comment type="similarity">
    <text evidence="1">Belongs to the TolB family.</text>
</comment>
<accession>A0A445N0L7</accession>
<dbReference type="PANTHER" id="PTHR36842:SF1">
    <property type="entry name" value="PROTEIN TOLB"/>
    <property type="match status" value="1"/>
</dbReference>
<proteinExistence type="inferred from homology"/>
<dbReference type="InterPro" id="IPR011042">
    <property type="entry name" value="6-blade_b-propeller_TolB-like"/>
</dbReference>
<dbReference type="Gene3D" id="2.120.10.30">
    <property type="entry name" value="TolB, C-terminal domain"/>
    <property type="match status" value="2"/>
</dbReference>
<dbReference type="InterPro" id="IPR008947">
    <property type="entry name" value="PLipase_C/P1_nuclease_dom_sf"/>
</dbReference>
<dbReference type="Gene3D" id="1.10.575.10">
    <property type="entry name" value="P1 Nuclease"/>
    <property type="match status" value="1"/>
</dbReference>
<dbReference type="Pfam" id="PF07676">
    <property type="entry name" value="PD40"/>
    <property type="match status" value="3"/>
</dbReference>
<evidence type="ECO:0000256" key="1">
    <source>
        <dbReference type="ARBA" id="ARBA00009820"/>
    </source>
</evidence>
<dbReference type="InterPro" id="IPR011659">
    <property type="entry name" value="WD40"/>
</dbReference>